<dbReference type="CDD" id="cd07010">
    <property type="entry name" value="cupin_PMI_type_I_N_bac"/>
    <property type="match status" value="1"/>
</dbReference>
<dbReference type="SUPFAM" id="SSF51182">
    <property type="entry name" value="RmlC-like cupins"/>
    <property type="match status" value="1"/>
</dbReference>
<protein>
    <recommendedName>
        <fullName evidence="5">Phosphomannose isomerase type I catalytic domain-containing protein</fullName>
    </recommendedName>
</protein>
<dbReference type="PANTHER" id="PTHR42742">
    <property type="entry name" value="TRANSCRIPTIONAL REPRESSOR MPRA"/>
    <property type="match status" value="1"/>
</dbReference>
<name>A0A511RM83_9DEIN</name>
<dbReference type="InterPro" id="IPR051804">
    <property type="entry name" value="Carb_Metab_Reg_Kinase/Isom"/>
</dbReference>
<evidence type="ECO:0000259" key="5">
    <source>
        <dbReference type="Pfam" id="PF20511"/>
    </source>
</evidence>
<accession>A0A511RM83</accession>
<evidence type="ECO:0000313" key="7">
    <source>
        <dbReference type="Proteomes" id="UP000321827"/>
    </source>
</evidence>
<dbReference type="PIRSF" id="PIRSF036894">
    <property type="entry name" value="PMI_Firm_short"/>
    <property type="match status" value="1"/>
</dbReference>
<keyword evidence="1 3" id="KW-0479">Metal-binding</keyword>
<dbReference type="InterPro" id="IPR011051">
    <property type="entry name" value="RmlC_Cupin_sf"/>
</dbReference>
<proteinExistence type="predicted"/>
<dbReference type="GO" id="GO:0008270">
    <property type="term" value="F:zinc ion binding"/>
    <property type="evidence" value="ECO:0007669"/>
    <property type="project" value="InterPro"/>
</dbReference>
<dbReference type="Proteomes" id="UP000321827">
    <property type="component" value="Unassembled WGS sequence"/>
</dbReference>
<feature type="binding site" evidence="3">
    <location>
        <position position="179"/>
    </location>
    <ligand>
        <name>Zn(2+)</name>
        <dbReference type="ChEBI" id="CHEBI:29105"/>
    </ligand>
</feature>
<feature type="binding site" evidence="3">
    <location>
        <position position="121"/>
    </location>
    <ligand>
        <name>Zn(2+)</name>
        <dbReference type="ChEBI" id="CHEBI:29105"/>
    </ligand>
</feature>
<feature type="binding site" evidence="3">
    <location>
        <position position="101"/>
    </location>
    <ligand>
        <name>Zn(2+)</name>
        <dbReference type="ChEBI" id="CHEBI:29105"/>
    </ligand>
</feature>
<feature type="domain" description="Phosphomannose isomerase type I catalytic" evidence="5">
    <location>
        <begin position="9"/>
        <end position="112"/>
    </location>
</feature>
<evidence type="ECO:0000256" key="1">
    <source>
        <dbReference type="ARBA" id="ARBA00022723"/>
    </source>
</evidence>
<evidence type="ECO:0000256" key="3">
    <source>
        <dbReference type="PIRSR" id="PIRSR036894-1"/>
    </source>
</evidence>
<dbReference type="InterPro" id="IPR046457">
    <property type="entry name" value="PMI_typeI_cat"/>
</dbReference>
<dbReference type="AlphaFoldDB" id="A0A511RM83"/>
<evidence type="ECO:0000256" key="2">
    <source>
        <dbReference type="ARBA" id="ARBA00022833"/>
    </source>
</evidence>
<dbReference type="Gene3D" id="2.60.120.10">
    <property type="entry name" value="Jelly Rolls"/>
    <property type="match status" value="1"/>
</dbReference>
<sequence length="290" mass="32068">MSAKVPEVIELEPQFKPRVWGGRRLAERFGLATDEPIGEAWMVFDENRVASGPYAGRVLAEVLPELGEAFLGRAVVERYGPRLPLMVKFLDTADWLSVQVHPDDAYARAHEAQTGWLGKAEAWVVLEAEPGAQVIYGVKRPVTREELRAAAQDGTILKLLNFVPVQQGDVIYVPPGTIHALGPGLLVYEVSQRSDLTYRLYDYGRGRELHLDRALDVARLEPPTAEMCRMQAGPLLETPWFKLYAAGRHLQAPERSLLAVVPPSIPCRGLVLGAGQQHHVDAPVQLVAHI</sequence>
<organism evidence="6 7">
    <name type="scientific">Oceanithermus desulfurans NBRC 100063</name>
    <dbReference type="NCBI Taxonomy" id="1227550"/>
    <lineage>
        <taxon>Bacteria</taxon>
        <taxon>Thermotogati</taxon>
        <taxon>Deinococcota</taxon>
        <taxon>Deinococci</taxon>
        <taxon>Thermales</taxon>
        <taxon>Thermaceae</taxon>
        <taxon>Oceanithermus</taxon>
    </lineage>
</organism>
<dbReference type="GO" id="GO:0005975">
    <property type="term" value="P:carbohydrate metabolic process"/>
    <property type="evidence" value="ECO:0007669"/>
    <property type="project" value="InterPro"/>
</dbReference>
<dbReference type="PANTHER" id="PTHR42742:SF3">
    <property type="entry name" value="FRUCTOKINASE"/>
    <property type="match status" value="1"/>
</dbReference>
<keyword evidence="2 3" id="KW-0862">Zinc</keyword>
<dbReference type="InterPro" id="IPR014628">
    <property type="entry name" value="Man6P_isomerase_Firm_short"/>
</dbReference>
<feature type="active site" evidence="4">
    <location>
        <position position="199"/>
    </location>
</feature>
<dbReference type="OrthoDB" id="9808275at2"/>
<dbReference type="RefSeq" id="WP_147148813.1">
    <property type="nucleotide sequence ID" value="NZ_BJXN01000021.1"/>
</dbReference>
<gene>
    <name evidence="6" type="ORF">ODE01S_22070</name>
</gene>
<comment type="cofactor">
    <cofactor evidence="3">
        <name>Zn(2+)</name>
        <dbReference type="ChEBI" id="CHEBI:29105"/>
    </cofactor>
    <text evidence="3">Binds 1 zinc ion per subunit.</text>
</comment>
<comment type="caution">
    <text evidence="6">The sequence shown here is derived from an EMBL/GenBank/DDBJ whole genome shotgun (WGS) entry which is preliminary data.</text>
</comment>
<dbReference type="EMBL" id="BJXN01000021">
    <property type="protein sequence ID" value="GEM90773.1"/>
    <property type="molecule type" value="Genomic_DNA"/>
</dbReference>
<reference evidence="6 7" key="1">
    <citation type="submission" date="2019-07" db="EMBL/GenBank/DDBJ databases">
        <title>Whole genome shotgun sequence of Oceanithermus desulfurans NBRC 100063.</title>
        <authorList>
            <person name="Hosoyama A."/>
            <person name="Uohara A."/>
            <person name="Ohji S."/>
            <person name="Ichikawa N."/>
        </authorList>
    </citation>
    <scope>NUCLEOTIDE SEQUENCE [LARGE SCALE GENOMIC DNA]</scope>
    <source>
        <strain evidence="6 7">NBRC 100063</strain>
    </source>
</reference>
<dbReference type="GO" id="GO:0004476">
    <property type="term" value="F:mannose-6-phosphate isomerase activity"/>
    <property type="evidence" value="ECO:0007669"/>
    <property type="project" value="InterPro"/>
</dbReference>
<evidence type="ECO:0000256" key="4">
    <source>
        <dbReference type="PIRSR" id="PIRSR036894-2"/>
    </source>
</evidence>
<dbReference type="Pfam" id="PF20511">
    <property type="entry name" value="PMI_typeI_cat"/>
    <property type="match status" value="1"/>
</dbReference>
<dbReference type="InterPro" id="IPR014710">
    <property type="entry name" value="RmlC-like_jellyroll"/>
</dbReference>
<evidence type="ECO:0000313" key="6">
    <source>
        <dbReference type="EMBL" id="GEM90773.1"/>
    </source>
</evidence>